<feature type="transmembrane region" description="Helical" evidence="6">
    <location>
        <begin position="269"/>
        <end position="290"/>
    </location>
</feature>
<accession>A0A2G7FXB1</accession>
<comment type="subcellular location">
    <subcellularLocation>
        <location evidence="1">Membrane</location>
        <topology evidence="1">Multi-pass membrane protein</topology>
    </subcellularLocation>
</comment>
<protein>
    <recommendedName>
        <fullName evidence="7">Rhodopsin domain-containing protein</fullName>
    </recommendedName>
</protein>
<keyword evidence="2 6" id="KW-0812">Transmembrane</keyword>
<dbReference type="GO" id="GO:0016020">
    <property type="term" value="C:membrane"/>
    <property type="evidence" value="ECO:0007669"/>
    <property type="project" value="UniProtKB-SubCell"/>
</dbReference>
<evidence type="ECO:0000313" key="8">
    <source>
        <dbReference type="EMBL" id="PIG85240.1"/>
    </source>
</evidence>
<feature type="transmembrane region" description="Helical" evidence="6">
    <location>
        <begin position="108"/>
        <end position="128"/>
    </location>
</feature>
<evidence type="ECO:0000256" key="4">
    <source>
        <dbReference type="ARBA" id="ARBA00023136"/>
    </source>
</evidence>
<dbReference type="InterPro" id="IPR052337">
    <property type="entry name" value="SAT4-like"/>
</dbReference>
<feature type="non-terminal residue" evidence="8">
    <location>
        <position position="1"/>
    </location>
</feature>
<feature type="transmembrane region" description="Helical" evidence="6">
    <location>
        <begin position="75"/>
        <end position="96"/>
    </location>
</feature>
<keyword evidence="9" id="KW-1185">Reference proteome</keyword>
<feature type="transmembrane region" description="Helical" evidence="6">
    <location>
        <begin position="190"/>
        <end position="212"/>
    </location>
</feature>
<comment type="similarity">
    <text evidence="5">Belongs to the SAT4 family.</text>
</comment>
<comment type="caution">
    <text evidence="8">The sequence shown here is derived from an EMBL/GenBank/DDBJ whole genome shotgun (WGS) entry which is preliminary data.</text>
</comment>
<dbReference type="AlphaFoldDB" id="A0A2G7FXB1"/>
<evidence type="ECO:0000256" key="5">
    <source>
        <dbReference type="ARBA" id="ARBA00038359"/>
    </source>
</evidence>
<dbReference type="EMBL" id="NEXV01000336">
    <property type="protein sequence ID" value="PIG85240.1"/>
    <property type="molecule type" value="Genomic_DNA"/>
</dbReference>
<proteinExistence type="inferred from homology"/>
<reference evidence="8 9" key="1">
    <citation type="submission" date="2017-05" db="EMBL/GenBank/DDBJ databases">
        <title>Genome sequence for an aflatoxigenic pathogen of Argentinian peanut, Aspergillus arachidicola.</title>
        <authorList>
            <person name="Moore G."/>
            <person name="Beltz S.B."/>
            <person name="Mack B.M."/>
        </authorList>
    </citation>
    <scope>NUCLEOTIDE SEQUENCE [LARGE SCALE GENOMIC DNA]</scope>
    <source>
        <strain evidence="8 9">CBS 117610</strain>
    </source>
</reference>
<dbReference type="Proteomes" id="UP000231358">
    <property type="component" value="Unassembled WGS sequence"/>
</dbReference>
<gene>
    <name evidence="8" type="ORF">AARAC_006664</name>
</gene>
<feature type="transmembrane region" description="Helical" evidence="6">
    <location>
        <begin position="235"/>
        <end position="257"/>
    </location>
</feature>
<feature type="domain" description="Rhodopsin" evidence="7">
    <location>
        <begin position="93"/>
        <end position="332"/>
    </location>
</feature>
<feature type="transmembrane region" description="Helical" evidence="6">
    <location>
        <begin position="154"/>
        <end position="178"/>
    </location>
</feature>
<feature type="transmembrane region" description="Helical" evidence="6">
    <location>
        <begin position="310"/>
        <end position="334"/>
    </location>
</feature>
<evidence type="ECO:0000256" key="3">
    <source>
        <dbReference type="ARBA" id="ARBA00022989"/>
    </source>
</evidence>
<sequence>VKQGQACMTTHYSVHASAWQADQTIFKPVRSLCCSFSSTYILLPRRFSSHNPGQTRVTNMALDVPDGTPDRGEGVVILSIILMVLVILATITRIMSKVIAHQNWWWDDLFAILSVICELVVLSLVLVWRNIGLGYHMSVVASINPQYLITGSKYLFIAIFFFDASVCLPKIAAILFYARIFRSNNRAFRINLWIVGALVACWLISAEISTIFQCNPIAKAWNTTLPGTCIKQYDWYLSTAILSTVIDFYILLLPIPMIWSLKMSLRRRIYLLISFFMTYSVIVVSLGRLVAVVNLIPVMPTDLTWEFPLYLYWSVLEGSVSIVSISVPSGIALVKAIIRPEGSAWGSSNGSSGKRGSYGNTTIIQHVRERPLRSYGDRDSDDHLVSDVETARTANSDESDSSIPLGGIKIRTDIRVMNREK</sequence>
<organism evidence="8 9">
    <name type="scientific">Aspergillus arachidicola</name>
    <dbReference type="NCBI Taxonomy" id="656916"/>
    <lineage>
        <taxon>Eukaryota</taxon>
        <taxon>Fungi</taxon>
        <taxon>Dikarya</taxon>
        <taxon>Ascomycota</taxon>
        <taxon>Pezizomycotina</taxon>
        <taxon>Eurotiomycetes</taxon>
        <taxon>Eurotiomycetidae</taxon>
        <taxon>Eurotiales</taxon>
        <taxon>Aspergillaceae</taxon>
        <taxon>Aspergillus</taxon>
        <taxon>Aspergillus subgen. Circumdati</taxon>
    </lineage>
</organism>
<name>A0A2G7FXB1_9EURO</name>
<evidence type="ECO:0000259" key="7">
    <source>
        <dbReference type="Pfam" id="PF20684"/>
    </source>
</evidence>
<keyword evidence="4 6" id="KW-0472">Membrane</keyword>
<evidence type="ECO:0000256" key="2">
    <source>
        <dbReference type="ARBA" id="ARBA00022692"/>
    </source>
</evidence>
<dbReference type="PANTHER" id="PTHR33048">
    <property type="entry name" value="PTH11-LIKE INTEGRAL MEMBRANE PROTEIN (AFU_ORTHOLOGUE AFUA_5G11245)"/>
    <property type="match status" value="1"/>
</dbReference>
<evidence type="ECO:0000256" key="1">
    <source>
        <dbReference type="ARBA" id="ARBA00004141"/>
    </source>
</evidence>
<dbReference type="InterPro" id="IPR049326">
    <property type="entry name" value="Rhodopsin_dom_fungi"/>
</dbReference>
<keyword evidence="3 6" id="KW-1133">Transmembrane helix</keyword>
<evidence type="ECO:0000313" key="9">
    <source>
        <dbReference type="Proteomes" id="UP000231358"/>
    </source>
</evidence>
<evidence type="ECO:0000256" key="6">
    <source>
        <dbReference type="SAM" id="Phobius"/>
    </source>
</evidence>
<dbReference type="PANTHER" id="PTHR33048:SF47">
    <property type="entry name" value="INTEGRAL MEMBRANE PROTEIN-RELATED"/>
    <property type="match status" value="1"/>
</dbReference>
<dbReference type="Pfam" id="PF20684">
    <property type="entry name" value="Fung_rhodopsin"/>
    <property type="match status" value="1"/>
</dbReference>